<reference evidence="1 2" key="1">
    <citation type="submission" date="2019-12" db="EMBL/GenBank/DDBJ databases">
        <authorList>
            <person name="Alioto T."/>
            <person name="Alioto T."/>
            <person name="Gomez Garrido J."/>
        </authorList>
    </citation>
    <scope>NUCLEOTIDE SEQUENCE [LARGE SCALE GENOMIC DNA]</scope>
</reference>
<dbReference type="Proteomes" id="UP000594638">
    <property type="component" value="Unassembled WGS sequence"/>
</dbReference>
<keyword evidence="2" id="KW-1185">Reference proteome</keyword>
<protein>
    <submittedName>
        <fullName evidence="1">Uncharacterized protein</fullName>
    </submittedName>
</protein>
<proteinExistence type="predicted"/>
<evidence type="ECO:0000313" key="2">
    <source>
        <dbReference type="Proteomes" id="UP000594638"/>
    </source>
</evidence>
<accession>A0A8S0TGS1</accession>
<sequence length="50" mass="4817">SSACCHLLAAAASNNSAAGCCIQLSGSTATAIATPQAAAFNRQAAPVVVR</sequence>
<evidence type="ECO:0000313" key="1">
    <source>
        <dbReference type="EMBL" id="CAA3002600.1"/>
    </source>
</evidence>
<organism evidence="1 2">
    <name type="scientific">Olea europaea subsp. europaea</name>
    <dbReference type="NCBI Taxonomy" id="158383"/>
    <lineage>
        <taxon>Eukaryota</taxon>
        <taxon>Viridiplantae</taxon>
        <taxon>Streptophyta</taxon>
        <taxon>Embryophyta</taxon>
        <taxon>Tracheophyta</taxon>
        <taxon>Spermatophyta</taxon>
        <taxon>Magnoliopsida</taxon>
        <taxon>eudicotyledons</taxon>
        <taxon>Gunneridae</taxon>
        <taxon>Pentapetalae</taxon>
        <taxon>asterids</taxon>
        <taxon>lamiids</taxon>
        <taxon>Lamiales</taxon>
        <taxon>Oleaceae</taxon>
        <taxon>Oleeae</taxon>
        <taxon>Olea</taxon>
    </lineage>
</organism>
<feature type="non-terminal residue" evidence="1">
    <location>
        <position position="50"/>
    </location>
</feature>
<feature type="non-terminal residue" evidence="1">
    <location>
        <position position="1"/>
    </location>
</feature>
<gene>
    <name evidence="1" type="ORF">OLEA9_A007483</name>
</gene>
<dbReference type="EMBL" id="CACTIH010005857">
    <property type="protein sequence ID" value="CAA3002600.1"/>
    <property type="molecule type" value="Genomic_DNA"/>
</dbReference>
<name>A0A8S0TGS1_OLEEU</name>
<comment type="caution">
    <text evidence="1">The sequence shown here is derived from an EMBL/GenBank/DDBJ whole genome shotgun (WGS) entry which is preliminary data.</text>
</comment>
<dbReference type="Gramene" id="OE9A007483T1">
    <property type="protein sequence ID" value="OE9A007483C1"/>
    <property type="gene ID" value="OE9A007483"/>
</dbReference>
<dbReference type="AlphaFoldDB" id="A0A8S0TGS1"/>